<organism evidence="4">
    <name type="scientific">Paraprevotella clara</name>
    <dbReference type="NCBI Taxonomy" id="454154"/>
    <lineage>
        <taxon>Bacteria</taxon>
        <taxon>Pseudomonadati</taxon>
        <taxon>Bacteroidota</taxon>
        <taxon>Bacteroidia</taxon>
        <taxon>Bacteroidales</taxon>
        <taxon>Prevotellaceae</taxon>
        <taxon>Paraprevotella</taxon>
    </lineage>
</organism>
<gene>
    <name evidence="4" type="ORF">PCLFYP37_03008</name>
</gene>
<dbReference type="InterPro" id="IPR017853">
    <property type="entry name" value="GH"/>
</dbReference>
<sequence>MRNTLLNPILSLSVLMGAGGCFTQGYAEDIVIVDGLWKISYIENDHAFRVNVLNEDGSARKCLFTRSASEVAYDNVAGESRTVTPASFADIKQTEEQVSDEFGAGTSYTFTFTRPDNGDDVQMVQRFCVYEENDFLITDLSIEGDEAIRSNYLAPVSVSQMYVLFSESEDNRMLKVPFDNDGWTRYNKYKMNTSMTSYEVAAWFNGETKEGMVIGAVDHDHWKNAISVEASDNGRVNVLKVYSGASTSETRDVLPHGKLKGPKISSARMFVGFADDWRTGMETFARANTMVQPMRGTWDKGTPFGWQSWGVLEKKNSFDADVEIADYYHEVLKPNGFVNSQGMQIIGIDSWDNLSTDERIKLCKEGGENGQTVGLYFTPFSWWWGWSDKMGSTQYTAEDCFLKVNGEPYSLGGAMCLDPTHPGTKAWISTRIQEMKKQGFRFLKLDFTSHGMVQADSYYAKGVTTAMEAYNNGLSYLTKVVDEGDEPMFLSFSIAPLFPYHYGNSRRVGCDTWADIGQTEYCMNAISGGWWTDLLYQYNDPDHLVMVGSGGWGSPKNCTLGENRARFTSGAVTGMMMVADNFALNDDSGNGDAALSRARAQEIMMNKDINEMADLGRSFMPVYGHKEHNGNADAAETCFMHHTEEYLYVAVFNYTDGESSGSIPLSGLDIALGDFDTVKELWSGETVVVDGEELSYKVPAKDVKVFRFHKKPGSGIADAMSEGGKDARLDVHILPGSNGGLEMNIDSSAPLRKIDVFDLQGRLLKSQNVRGLYNACVALSPVKGLLLLRACLQEGQVLLAKAMVH</sequence>
<evidence type="ECO:0000256" key="1">
    <source>
        <dbReference type="ARBA" id="ARBA00022801"/>
    </source>
</evidence>
<dbReference type="GO" id="GO:0016798">
    <property type="term" value="F:hydrolase activity, acting on glycosyl bonds"/>
    <property type="evidence" value="ECO:0007669"/>
    <property type="project" value="UniProtKB-KW"/>
</dbReference>
<dbReference type="SUPFAM" id="SSF51445">
    <property type="entry name" value="(Trans)glycosidases"/>
    <property type="match status" value="1"/>
</dbReference>
<evidence type="ECO:0000256" key="2">
    <source>
        <dbReference type="ARBA" id="ARBA00023295"/>
    </source>
</evidence>
<proteinExistence type="predicted"/>
<reference evidence="4" key="1">
    <citation type="submission" date="2019-11" db="EMBL/GenBank/DDBJ databases">
        <authorList>
            <person name="Feng L."/>
        </authorList>
    </citation>
    <scope>NUCLEOTIDE SEQUENCE</scope>
    <source>
        <strain evidence="4">PclaraLFYP37</strain>
    </source>
</reference>
<protein>
    <recommendedName>
        <fullName evidence="3">Alpha galactosidase C-terminal domain-containing protein</fullName>
    </recommendedName>
</protein>
<dbReference type="RefSeq" id="WP_412442742.1">
    <property type="nucleotide sequence ID" value="NZ_CACRUT010000016.1"/>
</dbReference>
<dbReference type="SUPFAM" id="SSF51011">
    <property type="entry name" value="Glycosyl hydrolase domain"/>
    <property type="match status" value="1"/>
</dbReference>
<dbReference type="EMBL" id="CACRUT010000016">
    <property type="protein sequence ID" value="VYU46741.1"/>
    <property type="molecule type" value="Genomic_DNA"/>
</dbReference>
<accession>A0A6N3F451</accession>
<dbReference type="Gene3D" id="3.20.20.70">
    <property type="entry name" value="Aldolase class I"/>
    <property type="match status" value="1"/>
</dbReference>
<evidence type="ECO:0000259" key="3">
    <source>
        <dbReference type="Pfam" id="PF17801"/>
    </source>
</evidence>
<dbReference type="InterPro" id="IPR041233">
    <property type="entry name" value="Melibiase_C"/>
</dbReference>
<dbReference type="PROSITE" id="PS51257">
    <property type="entry name" value="PROKAR_LIPOPROTEIN"/>
    <property type="match status" value="1"/>
</dbReference>
<keyword evidence="2" id="KW-0326">Glycosidase</keyword>
<dbReference type="InterPro" id="IPR013780">
    <property type="entry name" value="Glyco_hydro_b"/>
</dbReference>
<dbReference type="AlphaFoldDB" id="A0A6N3F451"/>
<feature type="domain" description="Alpha galactosidase C-terminal" evidence="3">
    <location>
        <begin position="648"/>
        <end position="708"/>
    </location>
</feature>
<keyword evidence="1" id="KW-0378">Hydrolase</keyword>
<dbReference type="Pfam" id="PF17801">
    <property type="entry name" value="Melibiase_C"/>
    <property type="match status" value="1"/>
</dbReference>
<name>A0A6N3F451_9BACT</name>
<dbReference type="Gene3D" id="2.60.40.1180">
    <property type="entry name" value="Golgi alpha-mannosidase II"/>
    <property type="match status" value="1"/>
</dbReference>
<evidence type="ECO:0000313" key="4">
    <source>
        <dbReference type="EMBL" id="VYU46741.1"/>
    </source>
</evidence>
<dbReference type="InterPro" id="IPR013785">
    <property type="entry name" value="Aldolase_TIM"/>
</dbReference>